<sequence>MYGILLIWNQGALAFAYPPKKKAKSARKALAACTEQLYVVHAHHTCEVIRFLASTNDSLGVKPEGPNSLISYAHTVQCRQPNE</sequence>
<dbReference type="GeneID" id="54284093"/>
<keyword evidence="2" id="KW-1185">Reference proteome</keyword>
<dbReference type="RefSeq" id="XP_033390039.1">
    <property type="nucleotide sequence ID" value="XM_033526696.1"/>
</dbReference>
<protein>
    <submittedName>
        <fullName evidence="1">Uncharacterized protein</fullName>
    </submittedName>
</protein>
<dbReference type="AlphaFoldDB" id="A0A6A5YA72"/>
<dbReference type="EMBL" id="ML978066">
    <property type="protein sequence ID" value="KAF2021700.1"/>
    <property type="molecule type" value="Genomic_DNA"/>
</dbReference>
<gene>
    <name evidence="1" type="ORF">BU24DRAFT_417333</name>
</gene>
<name>A0A6A5YA72_9PLEO</name>
<reference evidence="1" key="1">
    <citation type="journal article" date="2020" name="Stud. Mycol.">
        <title>101 Dothideomycetes genomes: a test case for predicting lifestyles and emergence of pathogens.</title>
        <authorList>
            <person name="Haridas S."/>
            <person name="Albert R."/>
            <person name="Binder M."/>
            <person name="Bloem J."/>
            <person name="Labutti K."/>
            <person name="Salamov A."/>
            <person name="Andreopoulos B."/>
            <person name="Baker S."/>
            <person name="Barry K."/>
            <person name="Bills G."/>
            <person name="Bluhm B."/>
            <person name="Cannon C."/>
            <person name="Castanera R."/>
            <person name="Culley D."/>
            <person name="Daum C."/>
            <person name="Ezra D."/>
            <person name="Gonzalez J."/>
            <person name="Henrissat B."/>
            <person name="Kuo A."/>
            <person name="Liang C."/>
            <person name="Lipzen A."/>
            <person name="Lutzoni F."/>
            <person name="Magnuson J."/>
            <person name="Mondo S."/>
            <person name="Nolan M."/>
            <person name="Ohm R."/>
            <person name="Pangilinan J."/>
            <person name="Park H.-J."/>
            <person name="Ramirez L."/>
            <person name="Alfaro M."/>
            <person name="Sun H."/>
            <person name="Tritt A."/>
            <person name="Yoshinaga Y."/>
            <person name="Zwiers L.-H."/>
            <person name="Turgeon B."/>
            <person name="Goodwin S."/>
            <person name="Spatafora J."/>
            <person name="Crous P."/>
            <person name="Grigoriev I."/>
        </authorList>
    </citation>
    <scope>NUCLEOTIDE SEQUENCE</scope>
    <source>
        <strain evidence="1">CBS 175.79</strain>
    </source>
</reference>
<accession>A0A6A5YA72</accession>
<evidence type="ECO:0000313" key="1">
    <source>
        <dbReference type="EMBL" id="KAF2021700.1"/>
    </source>
</evidence>
<proteinExistence type="predicted"/>
<organism evidence="1 2">
    <name type="scientific">Aaosphaeria arxii CBS 175.79</name>
    <dbReference type="NCBI Taxonomy" id="1450172"/>
    <lineage>
        <taxon>Eukaryota</taxon>
        <taxon>Fungi</taxon>
        <taxon>Dikarya</taxon>
        <taxon>Ascomycota</taxon>
        <taxon>Pezizomycotina</taxon>
        <taxon>Dothideomycetes</taxon>
        <taxon>Pleosporomycetidae</taxon>
        <taxon>Pleosporales</taxon>
        <taxon>Pleosporales incertae sedis</taxon>
        <taxon>Aaosphaeria</taxon>
    </lineage>
</organism>
<dbReference type="Proteomes" id="UP000799778">
    <property type="component" value="Unassembled WGS sequence"/>
</dbReference>
<evidence type="ECO:0000313" key="2">
    <source>
        <dbReference type="Proteomes" id="UP000799778"/>
    </source>
</evidence>